<dbReference type="EMBL" id="JBAHYK010000447">
    <property type="protein sequence ID" value="KAL0573916.1"/>
    <property type="molecule type" value="Genomic_DNA"/>
</dbReference>
<dbReference type="InterPro" id="IPR056024">
    <property type="entry name" value="DUF7605"/>
</dbReference>
<dbReference type="InterPro" id="IPR027417">
    <property type="entry name" value="P-loop_NTPase"/>
</dbReference>
<dbReference type="SUPFAM" id="SSF52540">
    <property type="entry name" value="P-loop containing nucleoside triphosphate hydrolases"/>
    <property type="match status" value="1"/>
</dbReference>
<sequence length="945" mass="105585">MLREEVWAGQLEAMKKKAMPSTVIAVCGATGAGKSSLLNGILDVNVLPTSGMRACTAVVTEVSYHEESSIHAEVEFMTHDEWKGEINILRDALDSGGSSNFRKTGLKTPAGIALHRLKSAYPELSPEKVANMTTEEIMALNPDVLNVLQSTQKIVAEDYESFSRKMACYVDSERGHSIPGVEEPVYWPLIRVVRIRCRAPCLSTGAILVDLPGVGDSNIARNNVAVAYMKKAQYFWVIAPITRAVDDGAARELLGKAFKLQLMMGEFRSSDLDGPRLSMISITNQLFSDGNYDDRAITFIASKTDDISVPEIIKQLDLHEVMAFQGLERQICQIKEEIEALNVKLEEIDNKITTLEQRIPDANPNTEDNWSEGKHLDQTKHSTGKRKNPPAPEDERPRKVPRMLGLTATFCATMASFAGERFFQYGSGGGEDAAPQIEGTGSSVVDTLHHELSRARSAKSCLAGQSDSLRHELDILQKKKKSLCATVRNDFSKRRLQEDFRLGIKEVDDSYMQQSDPDNFDPDEDLRDYEKIQLPVFTCSSRDYQRLRKLVRDDEAAVCFSNVEDTGIPGLQDWCHQLTSASRVKTARNLFSSVKALCTSLNAYIEDSGTIPDVDCVSLRERWASNSSSEPHGIANRLQKEFKEIIDVCVTEFHAQLKRALGERCRFAVVVASESTVDIADKFGDGMHPNTYRAAIRHHGCFEGRDWNEELLHPFLHHVAPVWRRLFEEDFFAPFQAAITKVISNLLNEVESSTSNPQLKHKLNKQRGACIEDAKYTFADAFDIFRRAVKEEKKEMSRSILPRVKLQLEPGYTSASSIKGKGCVKKQEQLLHDFVSEHKDSIFEDSSKAIVETGLTGLAKAISTKVCEPFEKLAKKIEVDLSVSWDHTGTEDEDELAARVNAALVVGSILKQTELWLEAEANIDEEKEIEERLLDVAKLLHRASP</sequence>
<accession>A0ABR3FFR3</accession>
<dbReference type="PANTHER" id="PTHR36681:SF3">
    <property type="entry name" value="NUCLEAR GTPASE, GERMINAL CENTER-ASSOCIATED, TANDEM DUPLICATE 3"/>
    <property type="match status" value="1"/>
</dbReference>
<feature type="compositionally biased region" description="Basic and acidic residues" evidence="1">
    <location>
        <begin position="371"/>
        <end position="380"/>
    </location>
</feature>
<comment type="caution">
    <text evidence="4">The sequence shown here is derived from an EMBL/GenBank/DDBJ whole genome shotgun (WGS) entry which is preliminary data.</text>
</comment>
<evidence type="ECO:0000313" key="5">
    <source>
        <dbReference type="Proteomes" id="UP001465976"/>
    </source>
</evidence>
<evidence type="ECO:0000259" key="2">
    <source>
        <dbReference type="Pfam" id="PF00350"/>
    </source>
</evidence>
<feature type="domain" description="DUF7605" evidence="3">
    <location>
        <begin position="685"/>
        <end position="838"/>
    </location>
</feature>
<dbReference type="Gene3D" id="3.40.50.300">
    <property type="entry name" value="P-loop containing nucleotide triphosphate hydrolases"/>
    <property type="match status" value="1"/>
</dbReference>
<feature type="domain" description="Dynamin N-terminal" evidence="2">
    <location>
        <begin position="24"/>
        <end position="249"/>
    </location>
</feature>
<proteinExistence type="predicted"/>
<dbReference type="Pfam" id="PF00350">
    <property type="entry name" value="Dynamin_N"/>
    <property type="match status" value="1"/>
</dbReference>
<dbReference type="InterPro" id="IPR045063">
    <property type="entry name" value="Dynamin_N"/>
</dbReference>
<evidence type="ECO:0000259" key="3">
    <source>
        <dbReference type="Pfam" id="PF24564"/>
    </source>
</evidence>
<evidence type="ECO:0000313" key="4">
    <source>
        <dbReference type="EMBL" id="KAL0573916.1"/>
    </source>
</evidence>
<dbReference type="Pfam" id="PF24564">
    <property type="entry name" value="DUF7605"/>
    <property type="match status" value="1"/>
</dbReference>
<organism evidence="4 5">
    <name type="scientific">Marasmius crinis-equi</name>
    <dbReference type="NCBI Taxonomy" id="585013"/>
    <lineage>
        <taxon>Eukaryota</taxon>
        <taxon>Fungi</taxon>
        <taxon>Dikarya</taxon>
        <taxon>Basidiomycota</taxon>
        <taxon>Agaricomycotina</taxon>
        <taxon>Agaricomycetes</taxon>
        <taxon>Agaricomycetidae</taxon>
        <taxon>Agaricales</taxon>
        <taxon>Marasmiineae</taxon>
        <taxon>Marasmiaceae</taxon>
        <taxon>Marasmius</taxon>
    </lineage>
</organism>
<evidence type="ECO:0000256" key="1">
    <source>
        <dbReference type="SAM" id="MobiDB-lite"/>
    </source>
</evidence>
<evidence type="ECO:0008006" key="6">
    <source>
        <dbReference type="Google" id="ProtNLM"/>
    </source>
</evidence>
<feature type="region of interest" description="Disordered" evidence="1">
    <location>
        <begin position="356"/>
        <end position="401"/>
    </location>
</feature>
<keyword evidence="5" id="KW-1185">Reference proteome</keyword>
<gene>
    <name evidence="4" type="ORF">V5O48_008036</name>
</gene>
<protein>
    <recommendedName>
        <fullName evidence="6">Nuclear GTPase SLIP-GC</fullName>
    </recommendedName>
</protein>
<dbReference type="Proteomes" id="UP001465976">
    <property type="component" value="Unassembled WGS sequence"/>
</dbReference>
<reference evidence="4 5" key="1">
    <citation type="submission" date="2024-02" db="EMBL/GenBank/DDBJ databases">
        <title>A draft genome for the cacao thread blight pathogen Marasmius crinis-equi.</title>
        <authorList>
            <person name="Cohen S.P."/>
            <person name="Baruah I.K."/>
            <person name="Amoako-Attah I."/>
            <person name="Bukari Y."/>
            <person name="Meinhardt L.W."/>
            <person name="Bailey B.A."/>
        </authorList>
    </citation>
    <scope>NUCLEOTIDE SEQUENCE [LARGE SCALE GENOMIC DNA]</scope>
    <source>
        <strain evidence="4 5">GH-76</strain>
    </source>
</reference>
<dbReference type="PANTHER" id="PTHR36681">
    <property type="entry name" value="NUCLEAR GTPASE, GERMINAL CENTER-ASSOCIATED, TANDEM DUPLICATE 3"/>
    <property type="match status" value="1"/>
</dbReference>
<name>A0ABR3FFR3_9AGAR</name>